<feature type="domain" description="YhdP central" evidence="2">
    <location>
        <begin position="31"/>
        <end position="1319"/>
    </location>
</feature>
<name>A0A227KGW9_9BURK</name>
<dbReference type="Proteomes" id="UP000214610">
    <property type="component" value="Unassembled WGS sequence"/>
</dbReference>
<feature type="transmembrane region" description="Helical" evidence="1">
    <location>
        <begin position="29"/>
        <end position="52"/>
    </location>
</feature>
<keyword evidence="1" id="KW-0472">Membrane</keyword>
<dbReference type="RefSeq" id="WP_066593947.1">
    <property type="nucleotide sequence ID" value="NZ_CAJTBZ010000013.1"/>
</dbReference>
<dbReference type="PANTHER" id="PTHR38690:SF1">
    <property type="entry name" value="PROTEASE"/>
    <property type="match status" value="1"/>
</dbReference>
<comment type="caution">
    <text evidence="3">The sequence shown here is derived from an EMBL/GenBank/DDBJ whole genome shotgun (WGS) entry which is preliminary data.</text>
</comment>
<proteinExistence type="predicted"/>
<dbReference type="GeneID" id="78361968"/>
<dbReference type="InterPro" id="IPR011836">
    <property type="entry name" value="YhdP"/>
</dbReference>
<protein>
    <submittedName>
        <fullName evidence="3">TIGR02099 family protein</fullName>
    </submittedName>
</protein>
<organism evidence="3 4">
    <name type="scientific">Turicimonas muris</name>
    <dbReference type="NCBI Taxonomy" id="1796652"/>
    <lineage>
        <taxon>Bacteria</taxon>
        <taxon>Pseudomonadati</taxon>
        <taxon>Pseudomonadota</taxon>
        <taxon>Betaproteobacteria</taxon>
        <taxon>Burkholderiales</taxon>
        <taxon>Sutterellaceae</taxon>
        <taxon>Turicimonas</taxon>
    </lineage>
</organism>
<evidence type="ECO:0000313" key="3">
    <source>
        <dbReference type="EMBL" id="OXE46009.1"/>
    </source>
</evidence>
<dbReference type="PANTHER" id="PTHR38690">
    <property type="entry name" value="PROTEASE-RELATED"/>
    <property type="match status" value="1"/>
</dbReference>
<reference evidence="4" key="1">
    <citation type="submission" date="2017-05" db="EMBL/GenBank/DDBJ databases">
        <title>Improved OligoMM genomes.</title>
        <authorList>
            <person name="Garzetti D."/>
        </authorList>
    </citation>
    <scope>NUCLEOTIDE SEQUENCE [LARGE SCALE GENOMIC DNA]</scope>
    <source>
        <strain evidence="4">YL45</strain>
    </source>
</reference>
<evidence type="ECO:0000256" key="1">
    <source>
        <dbReference type="SAM" id="Phobius"/>
    </source>
</evidence>
<keyword evidence="1" id="KW-0812">Transmembrane</keyword>
<gene>
    <name evidence="3" type="ORF">ADH67_09815</name>
</gene>
<accession>A0A227KGW9</accession>
<keyword evidence="1" id="KW-1133">Transmembrane helix</keyword>
<keyword evidence="4" id="KW-1185">Reference proteome</keyword>
<dbReference type="NCBIfam" id="TIGR02099">
    <property type="entry name" value="YhdP family protein"/>
    <property type="match status" value="1"/>
</dbReference>
<sequence>MGKNENSDPVSQDLTNSERKGFFRTLLSFFGWTIVILYFLALGALLAFRLYAIPYLEKSKPLIEEKVTELIGMPFSIGSLKGGWDFITPIITLENIQLGEISPLKIKQAVLVPSYLSIAKLSPIFRTISITEPEISIERTGNLQFNILGKTIELDGIKSSGNSSSFDLDELDPLFQQGAISINSGHINYTDKTKEQSLKIEDITFVMDNSLLTKKAALKFIPPKEIASPVTLKAEFELPSLVSQGVADWNEQLFLSVSEINFGELAKWAPDFNISYKGIGSGDLWLALDKWKPSSATFIGALSDVNLVFDKKLPPLTLNFFKGKLSGEIKDHYYKVSTDRVEFEMASGVKAPSFTASLALTTNAENTITGGQITADRLDIQGFAAAFPSLPIPEEFKKFIIDRKLAGKLKNVVVDWSGDSAMPSKYKANVNFENLSSLSYVAPKDKESLWIPGIKNLSGSIQAENGTGHLTLNSTNTDIALPGLFAVASFHFDELAAKGSWDINDKIQFKIDNLALENKDLAFQGSGDYDSTKGEYGFLNANGTLSRGSVASVWRYVPLIAGKETVEWLRYGLLGGNITNAVLEFTGPLHEFPYKDSTLHKFAVTGNFKDGVIDFYPIKFDKPSAKNVPGAIWPTVTGVDGTIFFHGDGLRADVTEGTYQKVKLNKAIVEIPSYEAETVLLTVDASANGPLPSYLNYVNTSPIKGYTADIFGKAKATGDGALTLELTVPLSGPGDVRVNGSFGVNGAAINFNQYQIPDLTDVSGKVFFSEKGASAQDLIAKTWGETVTVGLNTNDKGVFEVNASGIIPAQALKQVIPVESLAALSTKYLSGLAPFALKGEITSNKVNIHVDSSLNGLAVKLPAPFNKPANKKEPLAFDLTTSKDTSNIALTLGTLLDTKILLKNDALAAAVISNSKAPALPKEGLTIDFSAPEVSVAQWSEVLSSLSKQDKKDEKKGEQANVVTIPTLNSIRLNVGKLLIDNFNQENFHLVGNQTATGWQAHLESKELSGDLDWHKARNGKEAELQAYLSKLYIPASAGDFAEETKPVEVAGGWPAINAVVQQFAYGNKNLGKIEIKARNTISRQGHLWQIQKLNVINNDATLYSSGSWLKGFNGQNTTTLLLDTKISNLGQLLERLGVGRVIRRGNGSIKGELSWEGSPIGYNANTFDGKLNIDLKRGEILKIEPGAAKLLTLLSLQSLTRYLRLDFRDFYSKGFNFDSIIGSTNMNNGLMRLNDLTMVGSGATVVMKGDINVRNETENLHILVLPDINATGASIALAIANPIAGIGSFLAQLIFKDPLSKLFSFEYSVTGTWSDPVVKKLEKHDPF</sequence>
<dbReference type="Pfam" id="PF13116">
    <property type="entry name" value="YhdP"/>
    <property type="match status" value="1"/>
</dbReference>
<dbReference type="InterPro" id="IPR025263">
    <property type="entry name" value="YhdP_central"/>
</dbReference>
<dbReference type="EMBL" id="NHMP01000006">
    <property type="protein sequence ID" value="OXE46009.1"/>
    <property type="molecule type" value="Genomic_DNA"/>
</dbReference>
<evidence type="ECO:0000313" key="4">
    <source>
        <dbReference type="Proteomes" id="UP000214610"/>
    </source>
</evidence>
<evidence type="ECO:0000259" key="2">
    <source>
        <dbReference type="Pfam" id="PF13116"/>
    </source>
</evidence>